<gene>
    <name evidence="1" type="ORF">LP422_11300</name>
</gene>
<protein>
    <submittedName>
        <fullName evidence="1">Uncharacterized protein</fullName>
    </submittedName>
</protein>
<accession>A0AC61U183</accession>
<dbReference type="EMBL" id="CP087977">
    <property type="protein sequence ID" value="UUZ43572.1"/>
    <property type="molecule type" value="Genomic_DNA"/>
</dbReference>
<sequence length="47" mass="4810">MSLTDLTLVAPLNELLTLTGLPRVGLEQLAVAQLAVVGGERALAALP</sequence>
<proteinExistence type="predicted"/>
<dbReference type="Proteomes" id="UP001059663">
    <property type="component" value="Chromosome"/>
</dbReference>
<organism evidence="1 2">
    <name type="scientific">Janibacter limosus</name>
    <dbReference type="NCBI Taxonomy" id="53458"/>
    <lineage>
        <taxon>Bacteria</taxon>
        <taxon>Bacillati</taxon>
        <taxon>Actinomycetota</taxon>
        <taxon>Actinomycetes</taxon>
        <taxon>Micrococcales</taxon>
        <taxon>Intrasporangiaceae</taxon>
        <taxon>Janibacter</taxon>
    </lineage>
</organism>
<evidence type="ECO:0000313" key="2">
    <source>
        <dbReference type="Proteomes" id="UP001059663"/>
    </source>
</evidence>
<evidence type="ECO:0000313" key="1">
    <source>
        <dbReference type="EMBL" id="UUZ43572.1"/>
    </source>
</evidence>
<reference evidence="1" key="1">
    <citation type="submission" date="2021-11" db="EMBL/GenBank/DDBJ databases">
        <title>Study of the species diversity of bacterial strains isolated from a unique natural object - Shulgan-Tash cave (Bashkiria).</title>
        <authorList>
            <person name="Sazanova A.L."/>
            <person name="Chirak E.R."/>
            <person name="Safronova V.I."/>
        </authorList>
    </citation>
    <scope>NUCLEOTIDE SEQUENCE</scope>
    <source>
        <strain evidence="1">P1</strain>
    </source>
</reference>
<name>A0AC61U183_9MICO</name>